<sequence>MGLDGISKLGKALGNTSNEIEETKGQVSPDQTNAEFFAFANESLIINGELTASMLVYPTDSFILDHPVYGELDSAILKLDGGYNESDPEHGSILDNQTY</sequence>
<evidence type="ECO:0000313" key="1">
    <source>
        <dbReference type="EMBL" id="GAF76470.1"/>
    </source>
</evidence>
<comment type="caution">
    <text evidence="1">The sequence shown here is derived from an EMBL/GenBank/DDBJ whole genome shotgun (WGS) entry which is preliminary data.</text>
</comment>
<protein>
    <submittedName>
        <fullName evidence="1">Uncharacterized protein</fullName>
    </submittedName>
</protein>
<dbReference type="EMBL" id="BARS01005642">
    <property type="protein sequence ID" value="GAF76470.1"/>
    <property type="molecule type" value="Genomic_DNA"/>
</dbReference>
<reference evidence="1" key="1">
    <citation type="journal article" date="2014" name="Front. Microbiol.">
        <title>High frequency of phylogenetically diverse reductive dehalogenase-homologous genes in deep subseafloor sedimentary metagenomes.</title>
        <authorList>
            <person name="Kawai M."/>
            <person name="Futagami T."/>
            <person name="Toyoda A."/>
            <person name="Takaki Y."/>
            <person name="Nishi S."/>
            <person name="Hori S."/>
            <person name="Arai W."/>
            <person name="Tsubouchi T."/>
            <person name="Morono Y."/>
            <person name="Uchiyama I."/>
            <person name="Ito T."/>
            <person name="Fujiyama A."/>
            <person name="Inagaki F."/>
            <person name="Takami H."/>
        </authorList>
    </citation>
    <scope>NUCLEOTIDE SEQUENCE</scope>
    <source>
        <strain evidence="1">Expedition CK06-06</strain>
    </source>
</reference>
<organism evidence="1">
    <name type="scientific">marine sediment metagenome</name>
    <dbReference type="NCBI Taxonomy" id="412755"/>
    <lineage>
        <taxon>unclassified sequences</taxon>
        <taxon>metagenomes</taxon>
        <taxon>ecological metagenomes</taxon>
    </lineage>
</organism>
<gene>
    <name evidence="1" type="ORF">S01H1_11066</name>
</gene>
<name>X0TK76_9ZZZZ</name>
<accession>X0TK76</accession>
<dbReference type="AlphaFoldDB" id="X0TK76"/>
<proteinExistence type="predicted"/>